<keyword evidence="1" id="KW-0175">Coiled coil</keyword>
<feature type="compositionally biased region" description="Basic residues" evidence="2">
    <location>
        <begin position="1"/>
        <end position="11"/>
    </location>
</feature>
<dbReference type="EMBL" id="BAABME010006097">
    <property type="protein sequence ID" value="GAA0167435.1"/>
    <property type="molecule type" value="Genomic_DNA"/>
</dbReference>
<proteinExistence type="predicted"/>
<feature type="region of interest" description="Disordered" evidence="2">
    <location>
        <begin position="1"/>
        <end position="44"/>
    </location>
</feature>
<feature type="compositionally biased region" description="Low complexity" evidence="2">
    <location>
        <begin position="351"/>
        <end position="371"/>
    </location>
</feature>
<evidence type="ECO:0000313" key="4">
    <source>
        <dbReference type="Proteomes" id="UP001454036"/>
    </source>
</evidence>
<gene>
    <name evidence="3" type="ORF">LIER_22371</name>
</gene>
<comment type="caution">
    <text evidence="3">The sequence shown here is derived from an EMBL/GenBank/DDBJ whole genome shotgun (WGS) entry which is preliminary data.</text>
</comment>
<feature type="region of interest" description="Disordered" evidence="2">
    <location>
        <begin position="81"/>
        <end position="107"/>
    </location>
</feature>
<organism evidence="3 4">
    <name type="scientific">Lithospermum erythrorhizon</name>
    <name type="common">Purple gromwell</name>
    <name type="synonym">Lithospermum officinale var. erythrorhizon</name>
    <dbReference type="NCBI Taxonomy" id="34254"/>
    <lineage>
        <taxon>Eukaryota</taxon>
        <taxon>Viridiplantae</taxon>
        <taxon>Streptophyta</taxon>
        <taxon>Embryophyta</taxon>
        <taxon>Tracheophyta</taxon>
        <taxon>Spermatophyta</taxon>
        <taxon>Magnoliopsida</taxon>
        <taxon>eudicotyledons</taxon>
        <taxon>Gunneridae</taxon>
        <taxon>Pentapetalae</taxon>
        <taxon>asterids</taxon>
        <taxon>lamiids</taxon>
        <taxon>Boraginales</taxon>
        <taxon>Boraginaceae</taxon>
        <taxon>Boraginoideae</taxon>
        <taxon>Lithospermeae</taxon>
        <taxon>Lithospermum</taxon>
    </lineage>
</organism>
<evidence type="ECO:0000256" key="2">
    <source>
        <dbReference type="SAM" id="MobiDB-lite"/>
    </source>
</evidence>
<feature type="coiled-coil region" evidence="1">
    <location>
        <begin position="442"/>
        <end position="469"/>
    </location>
</feature>
<feature type="region of interest" description="Disordered" evidence="2">
    <location>
        <begin position="346"/>
        <end position="371"/>
    </location>
</feature>
<evidence type="ECO:0000313" key="3">
    <source>
        <dbReference type="EMBL" id="GAA0167435.1"/>
    </source>
</evidence>
<dbReference type="AlphaFoldDB" id="A0AAV3QX35"/>
<reference evidence="3 4" key="1">
    <citation type="submission" date="2024-01" db="EMBL/GenBank/DDBJ databases">
        <title>The complete chloroplast genome sequence of Lithospermum erythrorhizon: insights into the phylogenetic relationship among Boraginaceae species and the maternal lineages of purple gromwells.</title>
        <authorList>
            <person name="Okada T."/>
            <person name="Watanabe K."/>
        </authorList>
    </citation>
    <scope>NUCLEOTIDE SEQUENCE [LARGE SCALE GENOMIC DNA]</scope>
</reference>
<feature type="compositionally biased region" description="Polar residues" evidence="2">
    <location>
        <begin position="12"/>
        <end position="21"/>
    </location>
</feature>
<feature type="compositionally biased region" description="Basic and acidic residues" evidence="2">
    <location>
        <begin position="22"/>
        <end position="31"/>
    </location>
</feature>
<sequence length="571" mass="63777">MEHHFLSRKHNPTPTESTFKTSLDRDFGKGKERPRKPQVSNVHDNNEHVGIFHCILDNWNKDVQKDMMEIDYEVFESSKSLETKKSALPSHPLASKPPSSSRRPPQAKIVRADIHRCGSELSKGDLVDLRSRYDIPSLVMLLCLRPTDHANSPPPELRIFFVVALSSGMCLPVHPYVGEVLSMARVGPAQLIPNMWISIVRFYSACLLAGVTHVAKFFLTSVSQCTQKDGFLYFTVRTEMKGFCEAFSSKVEPDTWRPFFFYTSVEGLPQGIPFGFMAHLKSHSALLRSAKHKADAHAFSTLWEDKLPMPLYSYTDHRVLKVADADLGALEALRVSFSVPDHAPLSPPSAPAAASDQLPLRSPSPAPSRSWSRVPLLWTLAVNASGGSGCCRFISYSNSFLSSLLGSGVSAYKPGHVFSRLFGLHGVTLQSYKELLSSYEVASGSSSRAGQLEDELKALKKEKAREEGVLQRRLKNFASEHTTKHKRYEASFRHNEVVRATLEGVQAERDSTMRGRDAIVKKRDYLRAGNDEMLQTHDRLLDQLTESQFQAQVMEATLEGSRTDDGLEELV</sequence>
<accession>A0AAV3QX35</accession>
<protein>
    <submittedName>
        <fullName evidence="3">Uncharacterized protein</fullName>
    </submittedName>
</protein>
<dbReference type="Proteomes" id="UP001454036">
    <property type="component" value="Unassembled WGS sequence"/>
</dbReference>
<name>A0AAV3QX35_LITER</name>
<evidence type="ECO:0000256" key="1">
    <source>
        <dbReference type="SAM" id="Coils"/>
    </source>
</evidence>
<keyword evidence="4" id="KW-1185">Reference proteome</keyword>